<dbReference type="Proteomes" id="UP000823854">
    <property type="component" value="Unassembled WGS sequence"/>
</dbReference>
<feature type="compositionally biased region" description="Basic and acidic residues" evidence="1">
    <location>
        <begin position="11"/>
        <end position="31"/>
    </location>
</feature>
<sequence>MSTEDSEKEPEETRPESERPEEQEPTRRAEAAARFTEASSRAADATAKAADDLKDRSRRLFDSLSARSRGEGWEKPTGELAKYRSRWRAG</sequence>
<feature type="compositionally biased region" description="Acidic residues" evidence="1">
    <location>
        <begin position="1"/>
        <end position="10"/>
    </location>
</feature>
<dbReference type="AlphaFoldDB" id="A0A9D2TJR2"/>
<gene>
    <name evidence="2" type="ORF">H9932_15280</name>
</gene>
<reference evidence="2" key="2">
    <citation type="submission" date="2021-04" db="EMBL/GenBank/DDBJ databases">
        <authorList>
            <person name="Gilroy R."/>
        </authorList>
    </citation>
    <scope>NUCLEOTIDE SEQUENCE</scope>
    <source>
        <strain evidence="2">CHK130-7132</strain>
    </source>
</reference>
<feature type="compositionally biased region" description="Basic and acidic residues" evidence="1">
    <location>
        <begin position="49"/>
        <end position="61"/>
    </location>
</feature>
<evidence type="ECO:0000313" key="3">
    <source>
        <dbReference type="Proteomes" id="UP000823854"/>
    </source>
</evidence>
<dbReference type="EMBL" id="DWWC01000326">
    <property type="protein sequence ID" value="HJC71022.1"/>
    <property type="molecule type" value="Genomic_DNA"/>
</dbReference>
<feature type="non-terminal residue" evidence="2">
    <location>
        <position position="90"/>
    </location>
</feature>
<accession>A0A9D2TJR2</accession>
<keyword evidence="2" id="KW-0808">Transferase</keyword>
<evidence type="ECO:0000313" key="2">
    <source>
        <dbReference type="EMBL" id="HJC71022.1"/>
    </source>
</evidence>
<protein>
    <submittedName>
        <fullName evidence="2">1-acyl-sn-glycerol-3-phosphate acyltransferase</fullName>
    </submittedName>
</protein>
<evidence type="ECO:0000256" key="1">
    <source>
        <dbReference type="SAM" id="MobiDB-lite"/>
    </source>
</evidence>
<dbReference type="GO" id="GO:0016746">
    <property type="term" value="F:acyltransferase activity"/>
    <property type="evidence" value="ECO:0007669"/>
    <property type="project" value="UniProtKB-KW"/>
</dbReference>
<proteinExistence type="predicted"/>
<feature type="compositionally biased region" description="Low complexity" evidence="1">
    <location>
        <begin position="32"/>
        <end position="48"/>
    </location>
</feature>
<feature type="region of interest" description="Disordered" evidence="1">
    <location>
        <begin position="1"/>
        <end position="76"/>
    </location>
</feature>
<name>A0A9D2TJR2_9MICO</name>
<comment type="caution">
    <text evidence="2">The sequence shown here is derived from an EMBL/GenBank/DDBJ whole genome shotgun (WGS) entry which is preliminary data.</text>
</comment>
<reference evidence="2" key="1">
    <citation type="journal article" date="2021" name="PeerJ">
        <title>Extensive microbial diversity within the chicken gut microbiome revealed by metagenomics and culture.</title>
        <authorList>
            <person name="Gilroy R."/>
            <person name="Ravi A."/>
            <person name="Getino M."/>
            <person name="Pursley I."/>
            <person name="Horton D.L."/>
            <person name="Alikhan N.F."/>
            <person name="Baker D."/>
            <person name="Gharbi K."/>
            <person name="Hall N."/>
            <person name="Watson M."/>
            <person name="Adriaenssens E.M."/>
            <person name="Foster-Nyarko E."/>
            <person name="Jarju S."/>
            <person name="Secka A."/>
            <person name="Antonio M."/>
            <person name="Oren A."/>
            <person name="Chaudhuri R.R."/>
            <person name="La Ragione R."/>
            <person name="Hildebrand F."/>
            <person name="Pallen M.J."/>
        </authorList>
    </citation>
    <scope>NUCLEOTIDE SEQUENCE</scope>
    <source>
        <strain evidence="2">CHK130-7132</strain>
    </source>
</reference>
<keyword evidence="2" id="KW-0012">Acyltransferase</keyword>
<organism evidence="2 3">
    <name type="scientific">Candidatus Brachybacterium intestinipullorum</name>
    <dbReference type="NCBI Taxonomy" id="2838512"/>
    <lineage>
        <taxon>Bacteria</taxon>
        <taxon>Bacillati</taxon>
        <taxon>Actinomycetota</taxon>
        <taxon>Actinomycetes</taxon>
        <taxon>Micrococcales</taxon>
        <taxon>Dermabacteraceae</taxon>
        <taxon>Brachybacterium</taxon>
    </lineage>
</organism>